<reference evidence="1 2" key="1">
    <citation type="submission" date="2016-10" db="EMBL/GenBank/DDBJ databases">
        <authorList>
            <person name="de Groot N.N."/>
        </authorList>
    </citation>
    <scope>NUCLEOTIDE SEQUENCE [LARGE SCALE GENOMIC DNA]</scope>
    <source>
        <strain evidence="1 2">CGMCC 1.10228</strain>
    </source>
</reference>
<proteinExistence type="predicted"/>
<dbReference type="RefSeq" id="WP_093271703.1">
    <property type="nucleotide sequence ID" value="NZ_FNDD01000007.1"/>
</dbReference>
<evidence type="ECO:0000313" key="1">
    <source>
        <dbReference type="EMBL" id="SDH04343.1"/>
    </source>
</evidence>
<evidence type="ECO:0000313" key="2">
    <source>
        <dbReference type="Proteomes" id="UP000198854"/>
    </source>
</evidence>
<dbReference type="STRING" id="861298.SAMN04488136_10726"/>
<dbReference type="EMBL" id="FNDD01000007">
    <property type="protein sequence ID" value="SDH04343.1"/>
    <property type="molecule type" value="Genomic_DNA"/>
</dbReference>
<protein>
    <submittedName>
        <fullName evidence="1">Uncharacterized protein</fullName>
    </submittedName>
</protein>
<dbReference type="Proteomes" id="UP000198854">
    <property type="component" value="Unassembled WGS sequence"/>
</dbReference>
<accession>A0A1G7Z6G7</accession>
<gene>
    <name evidence="1" type="ORF">SAMN04488136_10726</name>
</gene>
<sequence>MNKDTSNLVLKKVKMASDNLCEAIEVVRNDGDEEELKKISKKVAVVLSGIYHEIIKPIIVEYPELDNINKKK</sequence>
<name>A0A1G7Z6G7_9VIBR</name>
<organism evidence="1 2">
    <name type="scientific">Vibrio xiamenensis</name>
    <dbReference type="NCBI Taxonomy" id="861298"/>
    <lineage>
        <taxon>Bacteria</taxon>
        <taxon>Pseudomonadati</taxon>
        <taxon>Pseudomonadota</taxon>
        <taxon>Gammaproteobacteria</taxon>
        <taxon>Vibrionales</taxon>
        <taxon>Vibrionaceae</taxon>
        <taxon>Vibrio</taxon>
    </lineage>
</organism>
<dbReference type="AlphaFoldDB" id="A0A1G7Z6G7"/>
<keyword evidence="2" id="KW-1185">Reference proteome</keyword>